<comment type="subcellular location">
    <subcellularLocation>
        <location evidence="1">Cell membrane</location>
    </subcellularLocation>
</comment>
<dbReference type="RefSeq" id="WP_186981698.1">
    <property type="nucleotide sequence ID" value="NZ_JACOQH010000002.1"/>
</dbReference>
<gene>
    <name evidence="8" type="ORF">H8Z76_03645</name>
</gene>
<evidence type="ECO:0000313" key="9">
    <source>
        <dbReference type="Proteomes" id="UP000621540"/>
    </source>
</evidence>
<evidence type="ECO:0000256" key="7">
    <source>
        <dbReference type="SAM" id="SignalP"/>
    </source>
</evidence>
<feature type="chain" id="PRO_5047484570" evidence="7">
    <location>
        <begin position="23"/>
        <end position="238"/>
    </location>
</feature>
<evidence type="ECO:0000313" key="8">
    <source>
        <dbReference type="EMBL" id="MBC5753128.1"/>
    </source>
</evidence>
<evidence type="ECO:0000256" key="3">
    <source>
        <dbReference type="ARBA" id="ARBA00022692"/>
    </source>
</evidence>
<evidence type="ECO:0000256" key="4">
    <source>
        <dbReference type="ARBA" id="ARBA00022989"/>
    </source>
</evidence>
<sequence>MKKKIGLLVCMCLCLFCLTACGKKDQTDVDYNGYTYDQLKTACQNTVQQLEEMSDEDMQKYLASGDDITVGMVSGWQESRKDLGNFEGFGDCEVVKSGKTLTAAQTVNYEKRPLVLTYVFNYNSMEVTDVTVDQVYTTGEKMSKAGLNTLICIVTVFVVLIVICLVIYAFRIIPFLEKKFRKEKEVPADGAQKAVEQIEKMEEKKDDLELVAVIAAAIAAATGTSTDDFVVRSIKRRR</sequence>
<evidence type="ECO:0000256" key="2">
    <source>
        <dbReference type="ARBA" id="ARBA00022475"/>
    </source>
</evidence>
<organism evidence="8 9">
    <name type="scientific">Roseburia yibonii</name>
    <dbReference type="NCBI Taxonomy" id="2763063"/>
    <lineage>
        <taxon>Bacteria</taxon>
        <taxon>Bacillati</taxon>
        <taxon>Bacillota</taxon>
        <taxon>Clostridia</taxon>
        <taxon>Lachnospirales</taxon>
        <taxon>Lachnospiraceae</taxon>
        <taxon>Roseburia</taxon>
    </lineage>
</organism>
<dbReference type="Pfam" id="PF04277">
    <property type="entry name" value="OAD_gamma"/>
    <property type="match status" value="1"/>
</dbReference>
<reference evidence="8 9" key="1">
    <citation type="submission" date="2020-08" db="EMBL/GenBank/DDBJ databases">
        <title>Genome public.</title>
        <authorList>
            <person name="Liu C."/>
            <person name="Sun Q."/>
        </authorList>
    </citation>
    <scope>NUCLEOTIDE SEQUENCE [LARGE SCALE GENOMIC DNA]</scope>
    <source>
        <strain evidence="8 9">BX0805</strain>
    </source>
</reference>
<keyword evidence="5 6" id="KW-0472">Membrane</keyword>
<proteinExistence type="predicted"/>
<dbReference type="Proteomes" id="UP000621540">
    <property type="component" value="Unassembled WGS sequence"/>
</dbReference>
<evidence type="ECO:0000256" key="6">
    <source>
        <dbReference type="SAM" id="Phobius"/>
    </source>
</evidence>
<comment type="caution">
    <text evidence="8">The sequence shown here is derived from an EMBL/GenBank/DDBJ whole genome shotgun (WGS) entry which is preliminary data.</text>
</comment>
<keyword evidence="9" id="KW-1185">Reference proteome</keyword>
<name>A0ABR7I852_9FIRM</name>
<protein>
    <submittedName>
        <fullName evidence="8">OadG family protein</fullName>
    </submittedName>
</protein>
<keyword evidence="3 6" id="KW-0812">Transmembrane</keyword>
<dbReference type="EMBL" id="JACOQH010000002">
    <property type="protein sequence ID" value="MBC5753128.1"/>
    <property type="molecule type" value="Genomic_DNA"/>
</dbReference>
<dbReference type="InterPro" id="IPR005899">
    <property type="entry name" value="Na_pump_deCOase"/>
</dbReference>
<dbReference type="Gene3D" id="3.10.450.590">
    <property type="match status" value="1"/>
</dbReference>
<accession>A0ABR7I852</accession>
<evidence type="ECO:0000256" key="1">
    <source>
        <dbReference type="ARBA" id="ARBA00004236"/>
    </source>
</evidence>
<keyword evidence="2" id="KW-1003">Cell membrane</keyword>
<feature type="signal peptide" evidence="7">
    <location>
        <begin position="1"/>
        <end position="22"/>
    </location>
</feature>
<keyword evidence="7" id="KW-0732">Signal</keyword>
<feature type="transmembrane region" description="Helical" evidence="6">
    <location>
        <begin position="147"/>
        <end position="173"/>
    </location>
</feature>
<keyword evidence="4 6" id="KW-1133">Transmembrane helix</keyword>
<evidence type="ECO:0000256" key="5">
    <source>
        <dbReference type="ARBA" id="ARBA00023136"/>
    </source>
</evidence>